<dbReference type="Proteomes" id="UP000596660">
    <property type="component" value="Unplaced"/>
</dbReference>
<evidence type="ECO:0000313" key="2">
    <source>
        <dbReference type="EnsemblPlants" id="AUR62019510-RA:cds"/>
    </source>
</evidence>
<organism evidence="2 3">
    <name type="scientific">Chenopodium quinoa</name>
    <name type="common">Quinoa</name>
    <dbReference type="NCBI Taxonomy" id="63459"/>
    <lineage>
        <taxon>Eukaryota</taxon>
        <taxon>Viridiplantae</taxon>
        <taxon>Streptophyta</taxon>
        <taxon>Embryophyta</taxon>
        <taxon>Tracheophyta</taxon>
        <taxon>Spermatophyta</taxon>
        <taxon>Magnoliopsida</taxon>
        <taxon>eudicotyledons</taxon>
        <taxon>Gunneridae</taxon>
        <taxon>Pentapetalae</taxon>
        <taxon>Caryophyllales</taxon>
        <taxon>Chenopodiaceae</taxon>
        <taxon>Chenopodioideae</taxon>
        <taxon>Atripliceae</taxon>
        <taxon>Chenopodium</taxon>
    </lineage>
</organism>
<sequence length="253" mass="27358">MTSGGALGGQGSVSTPFGSYVALLGGQGLGASQFGFPIQGFGGPQFRALNGQLSGSRVQVGGFDVNNVGFNELGAHLSKHVDRDNVDLEINGTSEPNQEEIFPYHVPLSEQHLMRSDQQIEQNCASSPQISHELIDDDPISHNQFRSGLTRYDPVSVIEHTLPEGWSDCSLEIQSEKELHIVAKGKVEKRKSEQVITVHNVKIVIVLLRVSVDQVVIPTALMPCPTSEFTYVSQAKGNFCSLAKSLDLSNDEG</sequence>
<accession>A0A803LVK9</accession>
<dbReference type="EnsemblPlants" id="AUR62019510-RA">
    <property type="protein sequence ID" value="AUR62019510-RA:cds"/>
    <property type="gene ID" value="AUR62019510"/>
</dbReference>
<dbReference type="InterPro" id="IPR058352">
    <property type="entry name" value="DUF8039"/>
</dbReference>
<keyword evidence="3" id="KW-1185">Reference proteome</keyword>
<dbReference type="Gramene" id="AUR62019510-RA">
    <property type="protein sequence ID" value="AUR62019510-RA:cds"/>
    <property type="gene ID" value="AUR62019510"/>
</dbReference>
<dbReference type="AlphaFoldDB" id="A0A803LVK9"/>
<reference evidence="2" key="1">
    <citation type="journal article" date="2017" name="Nature">
        <title>The genome of Chenopodium quinoa.</title>
        <authorList>
            <person name="Jarvis D.E."/>
            <person name="Ho Y.S."/>
            <person name="Lightfoot D.J."/>
            <person name="Schmoeckel S.M."/>
            <person name="Li B."/>
            <person name="Borm T.J.A."/>
            <person name="Ohyanagi H."/>
            <person name="Mineta K."/>
            <person name="Michell C.T."/>
            <person name="Saber N."/>
            <person name="Kharbatia N.M."/>
            <person name="Rupper R.R."/>
            <person name="Sharp A.R."/>
            <person name="Dally N."/>
            <person name="Boughton B.A."/>
            <person name="Woo Y.H."/>
            <person name="Gao G."/>
            <person name="Schijlen E.G.W.M."/>
            <person name="Guo X."/>
            <person name="Momin A.A."/>
            <person name="Negrao S."/>
            <person name="Al-Babili S."/>
            <person name="Gehring C."/>
            <person name="Roessner U."/>
            <person name="Jung C."/>
            <person name="Murphy K."/>
            <person name="Arold S.T."/>
            <person name="Gojobori T."/>
            <person name="van der Linden C.G."/>
            <person name="van Loo E.N."/>
            <person name="Jellen E.N."/>
            <person name="Maughan P.J."/>
            <person name="Tester M."/>
        </authorList>
    </citation>
    <scope>NUCLEOTIDE SEQUENCE [LARGE SCALE GENOMIC DNA]</scope>
    <source>
        <strain evidence="2">cv. PI 614886</strain>
    </source>
</reference>
<reference evidence="2" key="2">
    <citation type="submission" date="2021-03" db="UniProtKB">
        <authorList>
            <consortium name="EnsemblPlants"/>
        </authorList>
    </citation>
    <scope>IDENTIFICATION</scope>
</reference>
<evidence type="ECO:0000259" key="1">
    <source>
        <dbReference type="Pfam" id="PF26133"/>
    </source>
</evidence>
<dbReference type="Pfam" id="PF26133">
    <property type="entry name" value="DUF8039"/>
    <property type="match status" value="1"/>
</dbReference>
<protein>
    <recommendedName>
        <fullName evidence="1">DUF8039 domain-containing protein</fullName>
    </recommendedName>
</protein>
<proteinExistence type="predicted"/>
<feature type="domain" description="DUF8039" evidence="1">
    <location>
        <begin position="166"/>
        <end position="241"/>
    </location>
</feature>
<evidence type="ECO:0000313" key="3">
    <source>
        <dbReference type="Proteomes" id="UP000596660"/>
    </source>
</evidence>
<name>A0A803LVK9_CHEQI</name>